<dbReference type="EMBL" id="LSYV01000029">
    <property type="protein sequence ID" value="KXZ48405.1"/>
    <property type="molecule type" value="Genomic_DNA"/>
</dbReference>
<dbReference type="InterPro" id="IPR046341">
    <property type="entry name" value="SET_dom_sf"/>
</dbReference>
<evidence type="ECO:0000313" key="2">
    <source>
        <dbReference type="EMBL" id="KXZ48405.1"/>
    </source>
</evidence>
<dbReference type="PANTHER" id="PTHR13271:SF145">
    <property type="entry name" value="SET DOMAIN-CONTAINING PROTEIN"/>
    <property type="match status" value="1"/>
</dbReference>
<name>A0A150GFN6_GONPE</name>
<evidence type="ECO:0000313" key="3">
    <source>
        <dbReference type="Proteomes" id="UP000075714"/>
    </source>
</evidence>
<keyword evidence="3" id="KW-1185">Reference proteome</keyword>
<comment type="caution">
    <text evidence="2">The sequence shown here is derived from an EMBL/GenBank/DDBJ whole genome shotgun (WGS) entry which is preliminary data.</text>
</comment>
<dbReference type="AlphaFoldDB" id="A0A150GFN6"/>
<organism evidence="2 3">
    <name type="scientific">Gonium pectorale</name>
    <name type="common">Green alga</name>
    <dbReference type="NCBI Taxonomy" id="33097"/>
    <lineage>
        <taxon>Eukaryota</taxon>
        <taxon>Viridiplantae</taxon>
        <taxon>Chlorophyta</taxon>
        <taxon>core chlorophytes</taxon>
        <taxon>Chlorophyceae</taxon>
        <taxon>CS clade</taxon>
        <taxon>Chlamydomonadales</taxon>
        <taxon>Volvocaceae</taxon>
        <taxon>Gonium</taxon>
    </lineage>
</organism>
<evidence type="ECO:0000256" key="1">
    <source>
        <dbReference type="SAM" id="MobiDB-lite"/>
    </source>
</evidence>
<dbReference type="Proteomes" id="UP000075714">
    <property type="component" value="Unassembled WGS sequence"/>
</dbReference>
<accession>A0A150GFN6</accession>
<dbReference type="GO" id="GO:0016279">
    <property type="term" value="F:protein-lysine N-methyltransferase activity"/>
    <property type="evidence" value="ECO:0007669"/>
    <property type="project" value="TreeGrafter"/>
</dbReference>
<feature type="compositionally biased region" description="Gly residues" evidence="1">
    <location>
        <begin position="172"/>
        <end position="181"/>
    </location>
</feature>
<feature type="compositionally biased region" description="Acidic residues" evidence="1">
    <location>
        <begin position="159"/>
        <end position="168"/>
    </location>
</feature>
<dbReference type="OrthoDB" id="42889at2759"/>
<reference evidence="3" key="1">
    <citation type="journal article" date="2016" name="Nat. Commun.">
        <title>The Gonium pectorale genome demonstrates co-option of cell cycle regulation during the evolution of multicellularity.</title>
        <authorList>
            <person name="Hanschen E.R."/>
            <person name="Marriage T.N."/>
            <person name="Ferris P.J."/>
            <person name="Hamaji T."/>
            <person name="Toyoda A."/>
            <person name="Fujiyama A."/>
            <person name="Neme R."/>
            <person name="Noguchi H."/>
            <person name="Minakuchi Y."/>
            <person name="Suzuki M."/>
            <person name="Kawai-Toyooka H."/>
            <person name="Smith D.R."/>
            <person name="Sparks H."/>
            <person name="Anderson J."/>
            <person name="Bakaric R."/>
            <person name="Luria V."/>
            <person name="Karger A."/>
            <person name="Kirschner M.W."/>
            <person name="Durand P.M."/>
            <person name="Michod R.E."/>
            <person name="Nozaki H."/>
            <person name="Olson B.J."/>
        </authorList>
    </citation>
    <scope>NUCLEOTIDE SEQUENCE [LARGE SCALE GENOMIC DNA]</scope>
    <source>
        <strain evidence="3">NIES-2863</strain>
    </source>
</reference>
<protein>
    <recommendedName>
        <fullName evidence="4">SET domain-containing protein</fullName>
    </recommendedName>
</protein>
<dbReference type="PANTHER" id="PTHR13271">
    <property type="entry name" value="UNCHARACTERIZED PUTATIVE METHYLTRANSFERASE"/>
    <property type="match status" value="1"/>
</dbReference>
<gene>
    <name evidence="2" type="ORF">GPECTOR_28g812</name>
</gene>
<proteinExistence type="predicted"/>
<evidence type="ECO:0008006" key="4">
    <source>
        <dbReference type="Google" id="ProtNLM"/>
    </source>
</evidence>
<dbReference type="InterPro" id="IPR050600">
    <property type="entry name" value="SETD3_SETD6_MTase"/>
</dbReference>
<feature type="region of interest" description="Disordered" evidence="1">
    <location>
        <begin position="139"/>
        <end position="186"/>
    </location>
</feature>
<dbReference type="SUPFAM" id="SSF82199">
    <property type="entry name" value="SET domain"/>
    <property type="match status" value="2"/>
</dbReference>
<sequence length="322" mass="33899">MAHHDAALRRWIVDHGGYVHDAISVSSATECGSRGLVAAAAINLEELEARSLVVVPRRLHLDNAAAVACCLASEVSRGADSFWLPYLRTLPHTPPNPWLCSGPDLAVALEAMAEAAAAEAMAEAAAAAAATEAAAAQSRWAEGEAGSSDGYRLSRGSEGEEGEEEEVLEAGGTWGWEPGRGGSDRSGWAAAVEAARRRYRGLAEEVLEVVGPDAAALRVDPDGLMWALGQVVSRSLGSGRSSGLLPFIDMANHHAAARPPMMMLDDADRLVFAVTSIRGGELAPLGAGQELFISYQAEDMSPLRAWLKWGFVPRCLPARGPA</sequence>
<dbReference type="Gene3D" id="3.90.1410.10">
    <property type="entry name" value="set domain protein methyltransferase, domain 1"/>
    <property type="match status" value="1"/>
</dbReference>